<evidence type="ECO:0000259" key="4">
    <source>
        <dbReference type="PROSITE" id="PS51767"/>
    </source>
</evidence>
<dbReference type="EMBL" id="CP144752">
    <property type="protein sequence ID" value="WVZ88392.1"/>
    <property type="molecule type" value="Genomic_DNA"/>
</dbReference>
<evidence type="ECO:0000256" key="3">
    <source>
        <dbReference type="ARBA" id="ARBA00022801"/>
    </source>
</evidence>
<proteinExistence type="inferred from homology"/>
<dbReference type="AlphaFoldDB" id="A0AAQ3X9G1"/>
<protein>
    <recommendedName>
        <fullName evidence="4">Peptidase A1 domain-containing protein</fullName>
    </recommendedName>
</protein>
<dbReference type="Pfam" id="PF14543">
    <property type="entry name" value="TAXi_N"/>
    <property type="match status" value="1"/>
</dbReference>
<dbReference type="PROSITE" id="PS51767">
    <property type="entry name" value="PEPTIDASE_A1"/>
    <property type="match status" value="1"/>
</dbReference>
<dbReference type="FunFam" id="2.40.70.10:FF:000077">
    <property type="entry name" value="Aspartic proteinase nepenthesin-2"/>
    <property type="match status" value="1"/>
</dbReference>
<reference evidence="5 6" key="1">
    <citation type="submission" date="2024-02" db="EMBL/GenBank/DDBJ databases">
        <title>High-quality chromosome-scale genome assembly of Pensacola bahiagrass (Paspalum notatum Flugge var. saurae).</title>
        <authorList>
            <person name="Vega J.M."/>
            <person name="Podio M."/>
            <person name="Orjuela J."/>
            <person name="Siena L.A."/>
            <person name="Pessino S.C."/>
            <person name="Combes M.C."/>
            <person name="Mariac C."/>
            <person name="Albertini E."/>
            <person name="Pupilli F."/>
            <person name="Ortiz J.P.A."/>
            <person name="Leblanc O."/>
        </authorList>
    </citation>
    <scope>NUCLEOTIDE SEQUENCE [LARGE SCALE GENOMIC DNA]</scope>
    <source>
        <strain evidence="5">R1</strain>
        <tissue evidence="5">Leaf</tissue>
    </source>
</reference>
<dbReference type="GO" id="GO:0004190">
    <property type="term" value="F:aspartic-type endopeptidase activity"/>
    <property type="evidence" value="ECO:0007669"/>
    <property type="project" value="InterPro"/>
</dbReference>
<organism evidence="5 6">
    <name type="scientific">Paspalum notatum var. saurae</name>
    <dbReference type="NCBI Taxonomy" id="547442"/>
    <lineage>
        <taxon>Eukaryota</taxon>
        <taxon>Viridiplantae</taxon>
        <taxon>Streptophyta</taxon>
        <taxon>Embryophyta</taxon>
        <taxon>Tracheophyta</taxon>
        <taxon>Spermatophyta</taxon>
        <taxon>Magnoliopsida</taxon>
        <taxon>Liliopsida</taxon>
        <taxon>Poales</taxon>
        <taxon>Poaceae</taxon>
        <taxon>PACMAD clade</taxon>
        <taxon>Panicoideae</taxon>
        <taxon>Andropogonodae</taxon>
        <taxon>Paspaleae</taxon>
        <taxon>Paspalinae</taxon>
        <taxon>Paspalum</taxon>
    </lineage>
</organism>
<dbReference type="InterPro" id="IPR001461">
    <property type="entry name" value="Aspartic_peptidase_A1"/>
</dbReference>
<dbReference type="InterPro" id="IPR032861">
    <property type="entry name" value="TAXi_N"/>
</dbReference>
<evidence type="ECO:0000256" key="2">
    <source>
        <dbReference type="ARBA" id="ARBA00022670"/>
    </source>
</evidence>
<feature type="domain" description="Peptidase A1" evidence="4">
    <location>
        <begin position="48"/>
        <end position="344"/>
    </location>
</feature>
<keyword evidence="2" id="KW-0645">Protease</keyword>
<sequence length="344" mass="37841">MSKDGAFHFPVFHRDHPCLDSSPAAAHAASVSDAGTVIADDKIHKGKYLMAISLGTPAVFNLVAIDTGSTLSWVPCRRCQIFCHHQVSEAGRIFDPENSTTYRHIGCSNEGCIDLHHDNGVPYGCIEESDTCLYLVRYGSSQYSVGKLGTDRLALGDNYTVSGGFIFGCSEDDGFKGYEAGVIGFGNKTYSYFNHAEACHPVDPGVDPSSYTRQMMIVDSGTDETFLQPPILYSFDDAMTAAMRDKGYSRGYDDDVEVCFKSASGGKVEWRDLRMVEMKFIRATMKLLPENVFHQRSADQICLAFQPDTAGVQGVQILGNKALRSFRVVYDLQKMTIGFQARAC</sequence>
<dbReference type="InterPro" id="IPR033121">
    <property type="entry name" value="PEPTIDASE_A1"/>
</dbReference>
<dbReference type="PRINTS" id="PR00792">
    <property type="entry name" value="PEPSIN"/>
</dbReference>
<keyword evidence="6" id="KW-1185">Reference proteome</keyword>
<dbReference type="PANTHER" id="PTHR47967">
    <property type="entry name" value="OS07G0603500 PROTEIN-RELATED"/>
    <property type="match status" value="1"/>
</dbReference>
<dbReference type="InterPro" id="IPR021109">
    <property type="entry name" value="Peptidase_aspartic_dom_sf"/>
</dbReference>
<gene>
    <name evidence="5" type="ORF">U9M48_034919</name>
</gene>
<dbReference type="Pfam" id="PF14541">
    <property type="entry name" value="TAXi_C"/>
    <property type="match status" value="1"/>
</dbReference>
<evidence type="ECO:0000313" key="5">
    <source>
        <dbReference type="EMBL" id="WVZ88392.1"/>
    </source>
</evidence>
<dbReference type="SUPFAM" id="SSF50630">
    <property type="entry name" value="Acid proteases"/>
    <property type="match status" value="1"/>
</dbReference>
<name>A0AAQ3X9G1_PASNO</name>
<dbReference type="Gene3D" id="2.40.70.10">
    <property type="entry name" value="Acid Proteases"/>
    <property type="match status" value="2"/>
</dbReference>
<evidence type="ECO:0000256" key="1">
    <source>
        <dbReference type="ARBA" id="ARBA00007447"/>
    </source>
</evidence>
<dbReference type="InterPro" id="IPR051708">
    <property type="entry name" value="Plant_Aspart_Prot_A1"/>
</dbReference>
<keyword evidence="3" id="KW-0378">Hydrolase</keyword>
<evidence type="ECO:0000313" key="6">
    <source>
        <dbReference type="Proteomes" id="UP001341281"/>
    </source>
</evidence>
<dbReference type="InterPro" id="IPR032799">
    <property type="entry name" value="TAXi_C"/>
</dbReference>
<dbReference type="PANTHER" id="PTHR47967:SF57">
    <property type="entry name" value="PEPTIDASE A1 DOMAIN-CONTAINING PROTEIN"/>
    <property type="match status" value="1"/>
</dbReference>
<dbReference type="GO" id="GO:0006508">
    <property type="term" value="P:proteolysis"/>
    <property type="evidence" value="ECO:0007669"/>
    <property type="project" value="UniProtKB-KW"/>
</dbReference>
<comment type="similarity">
    <text evidence="1">Belongs to the peptidase A1 family.</text>
</comment>
<accession>A0AAQ3X9G1</accession>
<dbReference type="Proteomes" id="UP001341281">
    <property type="component" value="Chromosome 08"/>
</dbReference>